<dbReference type="InterPro" id="IPR046341">
    <property type="entry name" value="SET_dom_sf"/>
</dbReference>
<proteinExistence type="predicted"/>
<dbReference type="PROSITE" id="PS50280">
    <property type="entry name" value="SET"/>
    <property type="match status" value="1"/>
</dbReference>
<feature type="region of interest" description="Disordered" evidence="1">
    <location>
        <begin position="380"/>
        <end position="415"/>
    </location>
</feature>
<dbReference type="OrthoDB" id="441812at2759"/>
<feature type="compositionally biased region" description="Acidic residues" evidence="1">
    <location>
        <begin position="380"/>
        <end position="414"/>
    </location>
</feature>
<dbReference type="Gene3D" id="3.90.1410.10">
    <property type="entry name" value="set domain protein methyltransferase, domain 1"/>
    <property type="match status" value="1"/>
</dbReference>
<dbReference type="CDD" id="cd10527">
    <property type="entry name" value="SET_LSMT"/>
    <property type="match status" value="1"/>
</dbReference>
<reference evidence="3 4" key="1">
    <citation type="submission" date="2016-08" db="EMBL/GenBank/DDBJ databases">
        <title>Draft genome sequence of allopolyploid Zygosaccharomyces rouxii.</title>
        <authorList>
            <person name="Watanabe J."/>
            <person name="Uehara K."/>
            <person name="Mogi Y."/>
            <person name="Tsukioka Y."/>
        </authorList>
    </citation>
    <scope>NUCLEOTIDE SEQUENCE [LARGE SCALE GENOMIC DNA]</scope>
    <source>
        <strain evidence="3 4">NBRC 110957</strain>
    </source>
</reference>
<dbReference type="InterPro" id="IPR001214">
    <property type="entry name" value="SET_dom"/>
</dbReference>
<gene>
    <name evidence="3" type="ORF">ZYGR_0AF00740</name>
</gene>
<organism evidence="3 4">
    <name type="scientific">Zygosaccharomyces rouxii</name>
    <dbReference type="NCBI Taxonomy" id="4956"/>
    <lineage>
        <taxon>Eukaryota</taxon>
        <taxon>Fungi</taxon>
        <taxon>Dikarya</taxon>
        <taxon>Ascomycota</taxon>
        <taxon>Saccharomycotina</taxon>
        <taxon>Saccharomycetes</taxon>
        <taxon>Saccharomycetales</taxon>
        <taxon>Saccharomycetaceae</taxon>
        <taxon>Zygosaccharomyces</taxon>
    </lineage>
</organism>
<sequence>MASTILEDLPGVLGFVEDCGGFFPRSKCQVKRSPVGGLGVFAQCDLNEGETLLQLPKSAVFSASNSSIANLLVDSDLDGMLALTIAFVYETTVFQEKSHWWPYLKSVKIEEAGSLYLPPNYWPDRDLMRGFTLDTLHQGLDPEPDLQEGFEVALQLAHKWEKEVGLPIPWGYLDSLEKFVACAYAISSRVFEIDNYHESGLVAIADLFNHHVSTPDVRFVSLYEVCSECGEPGMCRHMVAEAMEEEQEEQGRGREAPSGNGGGLIDMQLIKELESQEEEKPTDSKEKGLVDGVPPDECVDIVLVKNVPKGQEVFNSYGDYSNALLLARYGFCVEDNPWDVVYLGRDLLKLLRDKRLALRARWWKHLGYPLYNNWCAANQEQEEAEQADEDENEDEDEDEDEDDDEEDDDGEGDDSVPYWLTLLCIDYNGEPLSPMRALLNLLAFSDKDWNRLRSIEEDVESRGEKIGLLDKPLSKEARKILLKLVQRRKRPVPEISNGAARIMLESERKILEKAEKQLASSV</sequence>
<dbReference type="Proteomes" id="UP000187013">
    <property type="component" value="Unassembled WGS sequence"/>
</dbReference>
<feature type="region of interest" description="Disordered" evidence="1">
    <location>
        <begin position="242"/>
        <end position="263"/>
    </location>
</feature>
<dbReference type="PANTHER" id="PTHR13271:SF128">
    <property type="entry name" value="RIBOSOMAL LYSINE N-METHYLTRANSFERASE 3"/>
    <property type="match status" value="1"/>
</dbReference>
<dbReference type="SUPFAM" id="SSF82199">
    <property type="entry name" value="SET domain"/>
    <property type="match status" value="2"/>
</dbReference>
<dbReference type="AlphaFoldDB" id="A0A1Q3A7L2"/>
<evidence type="ECO:0000259" key="2">
    <source>
        <dbReference type="PROSITE" id="PS50280"/>
    </source>
</evidence>
<dbReference type="EMBL" id="BDGX01000032">
    <property type="protein sequence ID" value="GAV51603.1"/>
    <property type="molecule type" value="Genomic_DNA"/>
</dbReference>
<evidence type="ECO:0000256" key="1">
    <source>
        <dbReference type="SAM" id="MobiDB-lite"/>
    </source>
</evidence>
<dbReference type="GO" id="GO:0016279">
    <property type="term" value="F:protein-lysine N-methyltransferase activity"/>
    <property type="evidence" value="ECO:0007669"/>
    <property type="project" value="TreeGrafter"/>
</dbReference>
<dbReference type="InterPro" id="IPR050600">
    <property type="entry name" value="SETD3_SETD6_MTase"/>
</dbReference>
<dbReference type="GO" id="GO:0005634">
    <property type="term" value="C:nucleus"/>
    <property type="evidence" value="ECO:0007669"/>
    <property type="project" value="TreeGrafter"/>
</dbReference>
<comment type="caution">
    <text evidence="3">The sequence shown here is derived from an EMBL/GenBank/DDBJ whole genome shotgun (WGS) entry which is preliminary data.</text>
</comment>
<feature type="domain" description="SET" evidence="2">
    <location>
        <begin position="26"/>
        <end position="318"/>
    </location>
</feature>
<evidence type="ECO:0000313" key="4">
    <source>
        <dbReference type="Proteomes" id="UP000187013"/>
    </source>
</evidence>
<accession>A0A1Q3A7L2</accession>
<protein>
    <recommendedName>
        <fullName evidence="2">SET domain-containing protein</fullName>
    </recommendedName>
</protein>
<dbReference type="PANTHER" id="PTHR13271">
    <property type="entry name" value="UNCHARACTERIZED PUTATIVE METHYLTRANSFERASE"/>
    <property type="match status" value="1"/>
</dbReference>
<name>A0A1Q3A7L2_ZYGRO</name>
<evidence type="ECO:0000313" key="3">
    <source>
        <dbReference type="EMBL" id="GAV51603.1"/>
    </source>
</evidence>